<sequence length="401" mass="43921">MVSALPDCSASWRPSAPTVKIPPTREVQTRLRPPHETSEQLNAPPATQQQTTGLVLMSPSGGQLRWVRDNNAVQDGFFSEVCERLTFNEALAAGCHSPDTAACVTQRLPTLQHGGKPCTRVVEPNAQPHEKDELAPWLSTNNNTERSQTLRGSLLIAGVGVPFFLSGVARQAADSRPEALWGEETVSTTEGTDVCVTVASELPPSQCTRPFSDSGIAASSEGTPINRDPDLQRLQSRYDSLLRNPEMFGLQVRFLHSVIQEAQHANSKCSYLKEVAELQERIRTPGTSACLEVHPVVYAAFCVYSPSHILVAVAKRVGAAEHFLRQYRAAKTLRRPRRQAGVACSANGRVRGSEQWLQDASLQNICVYPLEALAPKLRLFHSSAPLRLAVWEEILVKALAH</sequence>
<dbReference type="GeneID" id="34622197"/>
<feature type="compositionally biased region" description="Polar residues" evidence="1">
    <location>
        <begin position="39"/>
        <end position="52"/>
    </location>
</feature>
<evidence type="ECO:0000313" key="2">
    <source>
        <dbReference type="Proteomes" id="UP000515125"/>
    </source>
</evidence>
<reference evidence="3" key="1">
    <citation type="submission" date="2025-08" db="UniProtKB">
        <authorList>
            <consortium name="RefSeq"/>
        </authorList>
    </citation>
    <scope>IDENTIFICATION</scope>
</reference>
<feature type="compositionally biased region" description="Basic and acidic residues" evidence="1">
    <location>
        <begin position="27"/>
        <end position="38"/>
    </location>
</feature>
<protein>
    <submittedName>
        <fullName evidence="3">Uncharacterized protein LOC34622197</fullName>
    </submittedName>
</protein>
<dbReference type="Proteomes" id="UP000515125">
    <property type="component" value="Unplaced"/>
</dbReference>
<accession>A0A6P5WCN0</accession>
<name>A0A6P5WCN0_9EIME</name>
<feature type="region of interest" description="Disordered" evidence="1">
    <location>
        <begin position="1"/>
        <end position="52"/>
    </location>
</feature>
<dbReference type="RefSeq" id="XP_022588392.2">
    <property type="nucleotide sequence ID" value="XM_022735375.2"/>
</dbReference>
<keyword evidence="2" id="KW-1185">Reference proteome</keyword>
<gene>
    <name evidence="3" type="primary">LOC34622197</name>
</gene>
<dbReference type="AlphaFoldDB" id="A0A6P5WCN0"/>
<evidence type="ECO:0000313" key="3">
    <source>
        <dbReference type="RefSeq" id="XP_022588392.2"/>
    </source>
</evidence>
<proteinExistence type="predicted"/>
<evidence type="ECO:0000256" key="1">
    <source>
        <dbReference type="SAM" id="MobiDB-lite"/>
    </source>
</evidence>
<organism evidence="2 3">
    <name type="scientific">Cyclospora cayetanensis</name>
    <dbReference type="NCBI Taxonomy" id="88456"/>
    <lineage>
        <taxon>Eukaryota</taxon>
        <taxon>Sar</taxon>
        <taxon>Alveolata</taxon>
        <taxon>Apicomplexa</taxon>
        <taxon>Conoidasida</taxon>
        <taxon>Coccidia</taxon>
        <taxon>Eucoccidiorida</taxon>
        <taxon>Eimeriorina</taxon>
        <taxon>Eimeriidae</taxon>
        <taxon>Cyclospora</taxon>
    </lineage>
</organism>
<dbReference type="OrthoDB" id="347715at2759"/>